<dbReference type="GO" id="GO:0106370">
    <property type="term" value="F:protein-L-histidine N-pros-methyltransferase activity"/>
    <property type="evidence" value="ECO:0007669"/>
    <property type="project" value="InterPro"/>
</dbReference>
<dbReference type="PANTHER" id="PTHR12890">
    <property type="entry name" value="DREV PROTEIN"/>
    <property type="match status" value="1"/>
</dbReference>
<dbReference type="Pfam" id="PF05219">
    <property type="entry name" value="DREV"/>
    <property type="match status" value="1"/>
</dbReference>
<comment type="similarity">
    <text evidence="1">Belongs to the FAM114 family.</text>
</comment>
<accession>A0A0J9XUF8</accession>
<protein>
    <submittedName>
        <fullName evidence="4">Bm14758</fullName>
    </submittedName>
</protein>
<sequence>MFRSQQIARLLLEKEELDDCLLSDDHSEWYCIDRNAVTSYMQKKFHQFSMDDGVETFLNDSLETSNSLCLQVWYTFLTSFLSMVLTKTSINGVLGRGGMHLFSLSQLQEFLDVSAEWVSHDKELLDLGAGDGQITTIMAQLYRTVSVTEASKIMEWRLKQRGFKVVPMNMWYQYGTYHLVSALNLLDRHYNPSLLLAQLYSVTLRSESLLLLTVVLPLHQYVEFHPTSRANRPDVKIAIKGETFEEQAGSLVADILEPAGFELLKWGKLPYLSEGDFRRPFYHLDDAVFLLKPRKISSARNGSSDIFTENSVLNRDFTSFQNWNLCSIFCLKVVVLCCLHETVSRVGYRVRIVLLSQMSMTDSDTESFHSAVDSLSDRDDASTTGAINQKNEEVGEGKRVDAARDNKYEFGGSNETQNKYSDNKSRVTEANRKKQMFRNLTTFDKPSKCRGVQEFRIDSHKMSRIGSKGSEWGLVSEIMNNVDDHNITGKTDRSEEKITGGHDGWDDWELDYSGKDGNDGGILDENCEPSWMRTSDVENGVITNSKSKAEIKTKEVTNKSFWDWAEFGDVVAAVGEGLTNISSAVESGLGLPAPAELVRNQSVERSTNNSAVITKEREEVTNSGIKSYGKLFAGFGANVVTGSLDVLEALGKKTFEKLTVPEQGSEKRRFIFEPKRGQNLSEVLRELRENRAEEAALETSYISKRELTFIDSFEKFSGMLHLEGLEMLSKNHLRKIPPQRRSEVNGIFADDLANTLEEYQENQQEDFVEDFKEILLSIPLPYNDSGLIDSYRRCKERLERSDSSDQIFELFLECLADFTAESVQSVHKLGQLLLITNTTVKQEPFSEFHSLIGRQISFFSNQFAQHISAVDTPSEEIEELVTAVFLAAGDSFSYVQQSFRLLRPLLIL</sequence>
<dbReference type="InterPro" id="IPR007884">
    <property type="entry name" value="METL9"/>
</dbReference>
<evidence type="ECO:0000256" key="2">
    <source>
        <dbReference type="ARBA" id="ARBA00022553"/>
    </source>
</evidence>
<dbReference type="Pfam" id="PF05334">
    <property type="entry name" value="DUF719"/>
    <property type="match status" value="1"/>
</dbReference>
<name>A0A0J9XUF8_BRUMA</name>
<keyword evidence="2" id="KW-0597">Phosphoprotein</keyword>
<evidence type="ECO:0000313" key="5">
    <source>
        <dbReference type="WormBase" id="Bm14758"/>
    </source>
</evidence>
<dbReference type="InterPro" id="IPR007998">
    <property type="entry name" value="DUF719"/>
</dbReference>
<dbReference type="AlphaFoldDB" id="A0A0J9XUF8"/>
<organism evidence="4">
    <name type="scientific">Brugia malayi</name>
    <name type="common">Filarial nematode worm</name>
    <dbReference type="NCBI Taxonomy" id="6279"/>
    <lineage>
        <taxon>Eukaryota</taxon>
        <taxon>Metazoa</taxon>
        <taxon>Ecdysozoa</taxon>
        <taxon>Nematoda</taxon>
        <taxon>Chromadorea</taxon>
        <taxon>Rhabditida</taxon>
        <taxon>Spirurina</taxon>
        <taxon>Spiruromorpha</taxon>
        <taxon>Filarioidea</taxon>
        <taxon>Onchocercidae</taxon>
        <taxon>Brugia</taxon>
    </lineage>
</organism>
<evidence type="ECO:0000256" key="1">
    <source>
        <dbReference type="ARBA" id="ARBA00006903"/>
    </source>
</evidence>
<feature type="compositionally biased region" description="Basic and acidic residues" evidence="3">
    <location>
        <begin position="421"/>
        <end position="431"/>
    </location>
</feature>
<feature type="compositionally biased region" description="Basic and acidic residues" evidence="3">
    <location>
        <begin position="390"/>
        <end position="408"/>
    </location>
</feature>
<dbReference type="EMBL" id="LN856943">
    <property type="protein sequence ID" value="CDP95448.2"/>
    <property type="molecule type" value="Genomic_DNA"/>
</dbReference>
<dbReference type="WormBase" id="Bm14758">
    <property type="protein sequence ID" value="BM40718"/>
    <property type="gene ID" value="WBGene00234943"/>
    <property type="gene designation" value="Bma-metl-9"/>
</dbReference>
<dbReference type="SUPFAM" id="SSF53335">
    <property type="entry name" value="S-adenosyl-L-methionine-dependent methyltransferases"/>
    <property type="match status" value="1"/>
</dbReference>
<feature type="region of interest" description="Disordered" evidence="3">
    <location>
        <begin position="375"/>
        <end position="431"/>
    </location>
</feature>
<reference evidence="4" key="1">
    <citation type="journal article" date="2007" name="Science">
        <title>Draft genome of the filarial nematode parasite Brugia malayi.</title>
        <authorList>
            <person name="Ghedin E."/>
            <person name="Wang S."/>
            <person name="Spiro D."/>
            <person name="Caler E."/>
            <person name="Zhao Q."/>
            <person name="Crabtree J."/>
            <person name="Allen J.E."/>
            <person name="Delcher A.L."/>
            <person name="Guiliano D.B."/>
            <person name="Miranda-Saavedra D."/>
            <person name="Angiuoli S.V."/>
            <person name="Creasy T."/>
            <person name="Amedeo P."/>
            <person name="Haas B."/>
            <person name="El-Sayed N.M."/>
            <person name="Wortman J.R."/>
            <person name="Feldblyum T."/>
            <person name="Tallon L."/>
            <person name="Schatz M."/>
            <person name="Shumway M."/>
            <person name="Koo H."/>
            <person name="Salzberg S.L."/>
            <person name="Schobel S."/>
            <person name="Pertea M."/>
            <person name="Pop M."/>
            <person name="White O."/>
            <person name="Barton G.J."/>
            <person name="Carlow C.K."/>
            <person name="Crawford M.J."/>
            <person name="Daub J."/>
            <person name="Dimmic M.W."/>
            <person name="Estes C.F."/>
            <person name="Foster J.M."/>
            <person name="Ganatra M."/>
            <person name="Gregory W.F."/>
            <person name="Johnson N.M."/>
            <person name="Jin J."/>
            <person name="Komuniecki R."/>
            <person name="Korf I."/>
            <person name="Kumar S."/>
            <person name="Laney S."/>
            <person name="Li B.W."/>
            <person name="Li W."/>
            <person name="Lindblom T.H."/>
            <person name="Lustigman S."/>
            <person name="Ma D."/>
            <person name="Maina C.V."/>
            <person name="Martin D.M."/>
            <person name="McCarter J.P."/>
            <person name="McReynolds L."/>
            <person name="Mitreva M."/>
            <person name="Nutman T.B."/>
            <person name="Parkinson J."/>
            <person name="Peregrin-Alvarez J.M."/>
            <person name="Poole C."/>
            <person name="Ren Q."/>
            <person name="Saunders L."/>
            <person name="Sluder A.E."/>
            <person name="Smith K."/>
            <person name="Stanke M."/>
            <person name="Unnasch T.R."/>
            <person name="Ware J."/>
            <person name="Wei A.D."/>
            <person name="Weil G."/>
            <person name="Williams D.J."/>
            <person name="Zhang Y."/>
            <person name="Williams S.A."/>
            <person name="Fraser-Liggett C."/>
            <person name="Slatko B."/>
            <person name="Blaxter M.L."/>
            <person name="Scott A.L."/>
        </authorList>
    </citation>
    <scope>NUCLEOTIDE SEQUENCE</scope>
    <source>
        <strain evidence="4">FR3</strain>
    </source>
</reference>
<proteinExistence type="inferred from homology"/>
<dbReference type="Gene3D" id="3.40.50.150">
    <property type="entry name" value="Vaccinia Virus protein VP39"/>
    <property type="match status" value="1"/>
</dbReference>
<reference evidence="4" key="2">
    <citation type="submission" date="2012-12" db="EMBL/GenBank/DDBJ databases">
        <authorList>
            <person name="Gao Y.W."/>
            <person name="Fan S.T."/>
            <person name="Sun H.T."/>
            <person name="Wang Z."/>
            <person name="Gao X.L."/>
            <person name="Li Y.G."/>
            <person name="Wang T.C."/>
            <person name="Zhang K."/>
            <person name="Xu W.W."/>
            <person name="Yu Z.J."/>
            <person name="Xia X.Z."/>
        </authorList>
    </citation>
    <scope>NUCLEOTIDE SEQUENCE</scope>
    <source>
        <strain evidence="4">FR3</strain>
    </source>
</reference>
<gene>
    <name evidence="5" type="primary">bma-metl-9</name>
    <name evidence="4 5" type="ORF">Bm14758</name>
    <name evidence="4" type="ORF">BM_Bm14758</name>
</gene>
<dbReference type="PANTHER" id="PTHR12890:SF0">
    <property type="entry name" value="PROTEIN-L-HISTIDINE N-PROS-METHYLTRANSFERASE"/>
    <property type="match status" value="1"/>
</dbReference>
<dbReference type="InterPro" id="IPR029063">
    <property type="entry name" value="SAM-dependent_MTases_sf"/>
</dbReference>
<evidence type="ECO:0000313" key="4">
    <source>
        <dbReference type="EMBL" id="CDP95448.2"/>
    </source>
</evidence>
<evidence type="ECO:0000256" key="3">
    <source>
        <dbReference type="SAM" id="MobiDB-lite"/>
    </source>
</evidence>